<organism evidence="1 2">
    <name type="scientific">Leishmania utingensis</name>
    <dbReference type="NCBI Taxonomy" id="653362"/>
    <lineage>
        <taxon>Eukaryota</taxon>
        <taxon>Discoba</taxon>
        <taxon>Euglenozoa</taxon>
        <taxon>Kinetoplastea</taxon>
        <taxon>Metakinetoplastina</taxon>
        <taxon>Trypanosomatida</taxon>
        <taxon>Trypanosomatidae</taxon>
        <taxon>Leishmaniinae</taxon>
        <taxon>Leishmania</taxon>
    </lineage>
</organism>
<reference evidence="1 2" key="1">
    <citation type="submission" date="2024-02" db="EMBL/GenBank/DDBJ databases">
        <title>FIRST GENOME SEQUENCES OF Leishmania (Viannia) shawi, Leishmania (Viannia) lindenbergi AND Leishmania (Viannia) utingensis.</title>
        <authorList>
            <person name="Resadore F."/>
            <person name="Custodio M.G.F."/>
            <person name="Boite M.C."/>
            <person name="Cupolillo E."/>
            <person name="Ferreira G.E.M."/>
        </authorList>
    </citation>
    <scope>NUCLEOTIDE SEQUENCE [LARGE SCALE GENOMIC DNA]</scope>
    <source>
        <strain evidence="1 2">ITUB/BR/1977/M4964</strain>
    </source>
</reference>
<name>A0AAW3B330_9TRYP</name>
<dbReference type="AlphaFoldDB" id="A0AAW3B330"/>
<accession>A0AAW3B330</accession>
<dbReference type="PANTHER" id="PTHR34157">
    <property type="entry name" value="TUZIN"/>
    <property type="match status" value="1"/>
</dbReference>
<gene>
    <name evidence="1" type="ORF">Q4I30_000604</name>
</gene>
<dbReference type="EMBL" id="JBAMZL010000001">
    <property type="protein sequence ID" value="KAL0516101.1"/>
    <property type="molecule type" value="Genomic_DNA"/>
</dbReference>
<dbReference type="Proteomes" id="UP001482455">
    <property type="component" value="Unassembled WGS sequence"/>
</dbReference>
<sequence length="169" mass="18232">MGWQYAAVYKDAPTPPCDRWLSHRAVGVPIESLPIAGTGLPPLDLCEGPVLDREQAFAHGQRSVDPARLRHLVDTIGASNNDVDTLPAAVRQCRVSLATHTSQELLNAMLQPPAASFRAATFPTATGPHTVGDATALRSQTLVDTVLWNAVESAWLFRRKPLPSAAWCC</sequence>
<evidence type="ECO:0000313" key="1">
    <source>
        <dbReference type="EMBL" id="KAL0516101.1"/>
    </source>
</evidence>
<keyword evidence="2" id="KW-1185">Reference proteome</keyword>
<dbReference type="PANTHER" id="PTHR34157:SF2">
    <property type="entry name" value="TUZIN"/>
    <property type="match status" value="1"/>
</dbReference>
<comment type="caution">
    <text evidence="1">The sequence shown here is derived from an EMBL/GenBank/DDBJ whole genome shotgun (WGS) entry which is preliminary data.</text>
</comment>
<evidence type="ECO:0000313" key="2">
    <source>
        <dbReference type="Proteomes" id="UP001482455"/>
    </source>
</evidence>
<protein>
    <submittedName>
        <fullName evidence="1">Uncharacterized protein</fullName>
    </submittedName>
</protein>
<proteinExistence type="predicted"/>